<dbReference type="PANTHER" id="PTHR46601">
    <property type="entry name" value="ULP_PROTEASE DOMAIN-CONTAINING PROTEIN"/>
    <property type="match status" value="1"/>
</dbReference>
<dbReference type="Proteomes" id="UP001159363">
    <property type="component" value="Chromosome 15"/>
</dbReference>
<protein>
    <submittedName>
        <fullName evidence="1">Uncharacterized protein</fullName>
    </submittedName>
</protein>
<keyword evidence="2" id="KW-1185">Reference proteome</keyword>
<evidence type="ECO:0000313" key="2">
    <source>
        <dbReference type="Proteomes" id="UP001159363"/>
    </source>
</evidence>
<evidence type="ECO:0000313" key="1">
    <source>
        <dbReference type="EMBL" id="KAJ8866980.1"/>
    </source>
</evidence>
<organism evidence="1 2">
    <name type="scientific">Dryococelus australis</name>
    <dbReference type="NCBI Taxonomy" id="614101"/>
    <lineage>
        <taxon>Eukaryota</taxon>
        <taxon>Metazoa</taxon>
        <taxon>Ecdysozoa</taxon>
        <taxon>Arthropoda</taxon>
        <taxon>Hexapoda</taxon>
        <taxon>Insecta</taxon>
        <taxon>Pterygota</taxon>
        <taxon>Neoptera</taxon>
        <taxon>Polyneoptera</taxon>
        <taxon>Phasmatodea</taxon>
        <taxon>Verophasmatodea</taxon>
        <taxon>Anareolatae</taxon>
        <taxon>Phasmatidae</taxon>
        <taxon>Eurycanthinae</taxon>
        <taxon>Dryococelus</taxon>
    </lineage>
</organism>
<name>A0ABQ9G3C6_9NEOP</name>
<comment type="caution">
    <text evidence="1">The sequence shown here is derived from an EMBL/GenBank/DDBJ whole genome shotgun (WGS) entry which is preliminary data.</text>
</comment>
<dbReference type="PANTHER" id="PTHR46601:SF1">
    <property type="entry name" value="ADF-H DOMAIN-CONTAINING PROTEIN"/>
    <property type="match status" value="1"/>
</dbReference>
<sequence>MKYQKGLLELTPCKRVEEIIHSEPEVLKRKLSQGEVVCEQLSKSIQEMKGPGSERKKNKSLHQVLRWGKKNRHISSLKFLKGGRKKQNSAKIERDITAFFEDDRNSRILPGKKYIIKSESGRQQIRSLEDDTNNLCEKFKKEDPSKRENIIQKMNKDVITVNLLEMGDWLQNYVNVYAAHVGRVIHQHEAVIHMDFSENYCKFAEETQAFHFGGSRKQVSLHTVVTYLHSKNSQLDMPYIIQSFCTLSDCLDYCVHAIWAHLKTILKTLPDSVNTIHFWSDSPSTQTEKKNVHIVITKL</sequence>
<proteinExistence type="predicted"/>
<dbReference type="EMBL" id="JARBHB010000016">
    <property type="protein sequence ID" value="KAJ8866980.1"/>
    <property type="molecule type" value="Genomic_DNA"/>
</dbReference>
<reference evidence="1 2" key="1">
    <citation type="submission" date="2023-02" db="EMBL/GenBank/DDBJ databases">
        <title>LHISI_Scaffold_Assembly.</title>
        <authorList>
            <person name="Stuart O.P."/>
            <person name="Cleave R."/>
            <person name="Magrath M.J.L."/>
            <person name="Mikheyev A.S."/>
        </authorList>
    </citation>
    <scope>NUCLEOTIDE SEQUENCE [LARGE SCALE GENOMIC DNA]</scope>
    <source>
        <strain evidence="1">Daus_M_001</strain>
        <tissue evidence="1">Leg muscle</tissue>
    </source>
</reference>
<gene>
    <name evidence="1" type="ORF">PR048_032842</name>
</gene>
<accession>A0ABQ9G3C6</accession>